<evidence type="ECO:0000256" key="1">
    <source>
        <dbReference type="ARBA" id="ARBA00004196"/>
    </source>
</evidence>
<evidence type="ECO:0000313" key="4">
    <source>
        <dbReference type="EMBL" id="CAB4609585.1"/>
    </source>
</evidence>
<dbReference type="InterPro" id="IPR050555">
    <property type="entry name" value="Bact_Solute-Bind_Prot2"/>
</dbReference>
<proteinExistence type="predicted"/>
<dbReference type="PANTHER" id="PTHR30036">
    <property type="entry name" value="D-XYLOSE-BINDING PERIPLASMIC PROTEIN"/>
    <property type="match status" value="1"/>
</dbReference>
<dbReference type="InterPro" id="IPR025997">
    <property type="entry name" value="SBP_2_dom"/>
</dbReference>
<dbReference type="GO" id="GO:0030288">
    <property type="term" value="C:outer membrane-bounded periplasmic space"/>
    <property type="evidence" value="ECO:0007669"/>
    <property type="project" value="TreeGrafter"/>
</dbReference>
<evidence type="ECO:0000259" key="3">
    <source>
        <dbReference type="Pfam" id="PF13407"/>
    </source>
</evidence>
<dbReference type="PANTHER" id="PTHR30036:SF1">
    <property type="entry name" value="D-XYLOSE-BINDING PERIPLASMIC PROTEIN"/>
    <property type="match status" value="1"/>
</dbReference>
<dbReference type="Gene3D" id="3.40.50.2300">
    <property type="match status" value="2"/>
</dbReference>
<reference evidence="4" key="1">
    <citation type="submission" date="2020-05" db="EMBL/GenBank/DDBJ databases">
        <authorList>
            <person name="Chiriac C."/>
            <person name="Salcher M."/>
            <person name="Ghai R."/>
            <person name="Kavagutti S V."/>
        </authorList>
    </citation>
    <scope>NUCLEOTIDE SEQUENCE</scope>
</reference>
<accession>A0A6J6HE52</accession>
<feature type="domain" description="Periplasmic binding protein" evidence="3">
    <location>
        <begin position="43"/>
        <end position="293"/>
    </location>
</feature>
<protein>
    <submittedName>
        <fullName evidence="4">Unannotated protein</fullName>
    </submittedName>
</protein>
<dbReference type="EMBL" id="CAEZUU010000044">
    <property type="protein sequence ID" value="CAB4609585.1"/>
    <property type="molecule type" value="Genomic_DNA"/>
</dbReference>
<name>A0A6J6HE52_9ZZZZ</name>
<dbReference type="SUPFAM" id="SSF53822">
    <property type="entry name" value="Periplasmic binding protein-like I"/>
    <property type="match status" value="1"/>
</dbReference>
<evidence type="ECO:0000256" key="2">
    <source>
        <dbReference type="ARBA" id="ARBA00022729"/>
    </source>
</evidence>
<comment type="subcellular location">
    <subcellularLocation>
        <location evidence="1">Cell envelope</location>
    </subcellularLocation>
</comment>
<keyword evidence="2" id="KW-0732">Signal</keyword>
<sequence length="348" mass="35394">MKKSSLISITAIAAAAVLGLSGCAADTAAPAGSTRACVILPDADSGTRWEPGDRPALEKALTDAGYEADIQNAQSDTAKFATIADQQLSKGCGVMILVDYQGAGASVVEKAKAQGIPVIAYDRPIAGADYYVSFDNEVVGQMQGQMIVDGLAAAKKDIKTASIIYSSGDPADGNAAMFLKGALSVLDAAGAKAAFTMEGTWDGAKAGTLFEQAFTAVKGKVDAVLAPNDNNAASIIAILDKNGLTVPVSGQDASVAGLQNVLLGKQWATVYKPFTIEAKAASDLAIALLKGEKPAANKTLEDGTPFIALDPISTTADKVKDVVAAGDATVEALCTKDVAAACAKYGVK</sequence>
<dbReference type="Pfam" id="PF13407">
    <property type="entry name" value="Peripla_BP_4"/>
    <property type="match status" value="1"/>
</dbReference>
<dbReference type="InterPro" id="IPR028082">
    <property type="entry name" value="Peripla_BP_I"/>
</dbReference>
<dbReference type="AlphaFoldDB" id="A0A6J6HE52"/>
<dbReference type="PROSITE" id="PS51257">
    <property type="entry name" value="PROKAR_LIPOPROTEIN"/>
    <property type="match status" value="1"/>
</dbReference>
<gene>
    <name evidence="4" type="ORF">UFOPK1857_00322</name>
</gene>
<dbReference type="GO" id="GO:0030246">
    <property type="term" value="F:carbohydrate binding"/>
    <property type="evidence" value="ECO:0007669"/>
    <property type="project" value="TreeGrafter"/>
</dbReference>
<organism evidence="4">
    <name type="scientific">freshwater metagenome</name>
    <dbReference type="NCBI Taxonomy" id="449393"/>
    <lineage>
        <taxon>unclassified sequences</taxon>
        <taxon>metagenomes</taxon>
        <taxon>ecological metagenomes</taxon>
    </lineage>
</organism>